<dbReference type="InterPro" id="IPR035965">
    <property type="entry name" value="PAS-like_dom_sf"/>
</dbReference>
<dbReference type="SUPFAM" id="SSF47384">
    <property type="entry name" value="Homodimeric domain of signal transducing histidine kinase"/>
    <property type="match status" value="1"/>
</dbReference>
<dbReference type="GO" id="GO:0006355">
    <property type="term" value="P:regulation of DNA-templated transcription"/>
    <property type="evidence" value="ECO:0007669"/>
    <property type="project" value="InterPro"/>
</dbReference>
<dbReference type="GO" id="GO:0007234">
    <property type="term" value="P:osmosensory signaling via phosphorelay pathway"/>
    <property type="evidence" value="ECO:0007669"/>
    <property type="project" value="TreeGrafter"/>
</dbReference>
<feature type="domain" description="PAS" evidence="15">
    <location>
        <begin position="21"/>
        <end position="91"/>
    </location>
</feature>
<dbReference type="Gene3D" id="1.10.287.130">
    <property type="match status" value="1"/>
</dbReference>
<dbReference type="OrthoDB" id="9762798at2"/>
<evidence type="ECO:0000256" key="2">
    <source>
        <dbReference type="ARBA" id="ARBA00004141"/>
    </source>
</evidence>
<comment type="catalytic activity">
    <reaction evidence="1">
        <text>ATP + protein L-histidine = ADP + protein N-phospho-L-histidine.</text>
        <dbReference type="EC" id="2.7.13.3"/>
    </reaction>
</comment>
<dbReference type="Proteomes" id="UP000009047">
    <property type="component" value="Chromosome"/>
</dbReference>
<proteinExistence type="predicted"/>
<comment type="subcellular location">
    <subcellularLocation>
        <location evidence="2">Membrane</location>
        <topology evidence="2">Multi-pass membrane protein</topology>
    </subcellularLocation>
</comment>
<dbReference type="eggNOG" id="COG4191">
    <property type="taxonomic scope" value="Bacteria"/>
</dbReference>
<dbReference type="KEGG" id="dbr:Deba_0349"/>
<keyword evidence="11" id="KW-0902">Two-component regulatory system</keyword>
<dbReference type="InterPro" id="IPR036097">
    <property type="entry name" value="HisK_dim/P_sf"/>
</dbReference>
<keyword evidence="4" id="KW-0597">Phosphoprotein</keyword>
<evidence type="ECO:0000256" key="8">
    <source>
        <dbReference type="ARBA" id="ARBA00022777"/>
    </source>
</evidence>
<keyword evidence="12" id="KW-0472">Membrane</keyword>
<dbReference type="Pfam" id="PF00512">
    <property type="entry name" value="HisKA"/>
    <property type="match status" value="1"/>
</dbReference>
<evidence type="ECO:0000256" key="12">
    <source>
        <dbReference type="ARBA" id="ARBA00023136"/>
    </source>
</evidence>
<dbReference type="InterPro" id="IPR005467">
    <property type="entry name" value="His_kinase_dom"/>
</dbReference>
<evidence type="ECO:0000259" key="15">
    <source>
        <dbReference type="PROSITE" id="PS50112"/>
    </source>
</evidence>
<evidence type="ECO:0000313" key="16">
    <source>
        <dbReference type="EMBL" id="ADK83725.1"/>
    </source>
</evidence>
<dbReference type="Pfam" id="PF00989">
    <property type="entry name" value="PAS"/>
    <property type="match status" value="1"/>
</dbReference>
<dbReference type="PROSITE" id="PS50109">
    <property type="entry name" value="HIS_KIN"/>
    <property type="match status" value="1"/>
</dbReference>
<evidence type="ECO:0000256" key="13">
    <source>
        <dbReference type="SAM" id="MobiDB-lite"/>
    </source>
</evidence>
<dbReference type="HOGENOM" id="CLU_000445_114_4_7"/>
<evidence type="ECO:0000256" key="3">
    <source>
        <dbReference type="ARBA" id="ARBA00012438"/>
    </source>
</evidence>
<evidence type="ECO:0000256" key="9">
    <source>
        <dbReference type="ARBA" id="ARBA00022840"/>
    </source>
</evidence>
<dbReference type="CDD" id="cd00130">
    <property type="entry name" value="PAS"/>
    <property type="match status" value="1"/>
</dbReference>
<dbReference type="InterPro" id="IPR000014">
    <property type="entry name" value="PAS"/>
</dbReference>
<feature type="domain" description="Histidine kinase" evidence="14">
    <location>
        <begin position="161"/>
        <end position="367"/>
    </location>
</feature>
<dbReference type="SMART" id="SM00091">
    <property type="entry name" value="PAS"/>
    <property type="match status" value="1"/>
</dbReference>
<evidence type="ECO:0000256" key="7">
    <source>
        <dbReference type="ARBA" id="ARBA00022741"/>
    </source>
</evidence>
<keyword evidence="5" id="KW-0808">Transferase</keyword>
<evidence type="ECO:0000256" key="6">
    <source>
        <dbReference type="ARBA" id="ARBA00022692"/>
    </source>
</evidence>
<dbReference type="GO" id="GO:0005524">
    <property type="term" value="F:ATP binding"/>
    <property type="evidence" value="ECO:0007669"/>
    <property type="project" value="UniProtKB-KW"/>
</dbReference>
<keyword evidence="7" id="KW-0547">Nucleotide-binding</keyword>
<dbReference type="InterPro" id="IPR036890">
    <property type="entry name" value="HATPase_C_sf"/>
</dbReference>
<evidence type="ECO:0000256" key="1">
    <source>
        <dbReference type="ARBA" id="ARBA00000085"/>
    </source>
</evidence>
<dbReference type="GO" id="GO:0030295">
    <property type="term" value="F:protein kinase activator activity"/>
    <property type="evidence" value="ECO:0007669"/>
    <property type="project" value="TreeGrafter"/>
</dbReference>
<dbReference type="STRING" id="644282.Deba_0349"/>
<dbReference type="Gene3D" id="3.30.450.20">
    <property type="entry name" value="PAS domain"/>
    <property type="match status" value="1"/>
</dbReference>
<evidence type="ECO:0000256" key="5">
    <source>
        <dbReference type="ARBA" id="ARBA00022679"/>
    </source>
</evidence>
<dbReference type="EC" id="2.7.13.3" evidence="3"/>
<dbReference type="SUPFAM" id="SSF55874">
    <property type="entry name" value="ATPase domain of HSP90 chaperone/DNA topoisomerase II/histidine kinase"/>
    <property type="match status" value="1"/>
</dbReference>
<evidence type="ECO:0000313" key="17">
    <source>
        <dbReference type="Proteomes" id="UP000009047"/>
    </source>
</evidence>
<dbReference type="Gene3D" id="3.30.565.10">
    <property type="entry name" value="Histidine kinase-like ATPase, C-terminal domain"/>
    <property type="match status" value="1"/>
</dbReference>
<dbReference type="AlphaFoldDB" id="E1QDT9"/>
<dbReference type="SMART" id="SM00387">
    <property type="entry name" value="HATPase_c"/>
    <property type="match status" value="1"/>
</dbReference>
<evidence type="ECO:0000256" key="4">
    <source>
        <dbReference type="ARBA" id="ARBA00022553"/>
    </source>
</evidence>
<organism evidence="16 17">
    <name type="scientific">Desulfarculus baarsii (strain ATCC 33931 / DSM 2075 / LMG 7858 / VKM B-1802 / 2st14)</name>
    <dbReference type="NCBI Taxonomy" id="644282"/>
    <lineage>
        <taxon>Bacteria</taxon>
        <taxon>Pseudomonadati</taxon>
        <taxon>Thermodesulfobacteriota</taxon>
        <taxon>Desulfarculia</taxon>
        <taxon>Desulfarculales</taxon>
        <taxon>Desulfarculaceae</taxon>
        <taxon>Desulfarculus</taxon>
    </lineage>
</organism>
<keyword evidence="10" id="KW-1133">Transmembrane helix</keyword>
<dbReference type="GO" id="GO:0016020">
    <property type="term" value="C:membrane"/>
    <property type="evidence" value="ECO:0007669"/>
    <property type="project" value="UniProtKB-SubCell"/>
</dbReference>
<feature type="region of interest" description="Disordered" evidence="13">
    <location>
        <begin position="358"/>
        <end position="379"/>
    </location>
</feature>
<reference evidence="16 17" key="1">
    <citation type="journal article" date="2010" name="Stand. Genomic Sci.">
        <title>Complete genome sequence of Desulfarculus baarsii type strain (2st14).</title>
        <authorList>
            <person name="Sun H."/>
            <person name="Spring S."/>
            <person name="Lapidus A."/>
            <person name="Davenport K."/>
            <person name="Del Rio T.G."/>
            <person name="Tice H."/>
            <person name="Nolan M."/>
            <person name="Copeland A."/>
            <person name="Cheng J.F."/>
            <person name="Lucas S."/>
            <person name="Tapia R."/>
            <person name="Goodwin L."/>
            <person name="Pitluck S."/>
            <person name="Ivanova N."/>
            <person name="Pagani I."/>
            <person name="Mavromatis K."/>
            <person name="Ovchinnikova G."/>
            <person name="Pati A."/>
            <person name="Chen A."/>
            <person name="Palaniappan K."/>
            <person name="Hauser L."/>
            <person name="Chang Y.J."/>
            <person name="Jeffries C.D."/>
            <person name="Detter J.C."/>
            <person name="Han C."/>
            <person name="Rohde M."/>
            <person name="Brambilla E."/>
            <person name="Goker M."/>
            <person name="Woyke T."/>
            <person name="Bristow J."/>
            <person name="Eisen J.A."/>
            <person name="Markowitz V."/>
            <person name="Hugenholtz P."/>
            <person name="Kyrpides N.C."/>
            <person name="Klenk H.P."/>
            <person name="Land M."/>
        </authorList>
    </citation>
    <scope>NUCLEOTIDE SEQUENCE [LARGE SCALE GENOMIC DNA]</scope>
    <source>
        <strain evidence="17">ATCC 33931 / DSM 2075 / LMG 7858 / VKM B-1802 / 2st14</strain>
    </source>
</reference>
<dbReference type="GO" id="GO:0000155">
    <property type="term" value="F:phosphorelay sensor kinase activity"/>
    <property type="evidence" value="ECO:0007669"/>
    <property type="project" value="InterPro"/>
</dbReference>
<dbReference type="InterPro" id="IPR013767">
    <property type="entry name" value="PAS_fold"/>
</dbReference>
<evidence type="ECO:0000256" key="10">
    <source>
        <dbReference type="ARBA" id="ARBA00022989"/>
    </source>
</evidence>
<dbReference type="PROSITE" id="PS50112">
    <property type="entry name" value="PAS"/>
    <property type="match status" value="1"/>
</dbReference>
<dbReference type="SUPFAM" id="SSF55785">
    <property type="entry name" value="PYP-like sensor domain (PAS domain)"/>
    <property type="match status" value="1"/>
</dbReference>
<dbReference type="NCBIfam" id="TIGR00229">
    <property type="entry name" value="sensory_box"/>
    <property type="match status" value="1"/>
</dbReference>
<protein>
    <recommendedName>
        <fullName evidence="3">histidine kinase</fullName>
        <ecNumber evidence="3">2.7.13.3</ecNumber>
    </recommendedName>
</protein>
<dbReference type="PANTHER" id="PTHR42878">
    <property type="entry name" value="TWO-COMPONENT HISTIDINE KINASE"/>
    <property type="match status" value="1"/>
</dbReference>
<dbReference type="InterPro" id="IPR003661">
    <property type="entry name" value="HisK_dim/P_dom"/>
</dbReference>
<dbReference type="InterPro" id="IPR003594">
    <property type="entry name" value="HATPase_dom"/>
</dbReference>
<dbReference type="InterPro" id="IPR004358">
    <property type="entry name" value="Sig_transdc_His_kin-like_C"/>
</dbReference>
<sequence length="379" mass="41309">MEDRPQVIDECVAQLREVVQELEKFRQIVDTAQDAVVTVNQSQEVVFMNRAAEKMFGYAREELLGRDMAPLIPAQFRRSHHSYIERLARTGRQKTMGHPMQLQAERRDGGVLPIHLTFSVAEVDGQYLFTAIMRDLSEKQGLTEKIKRSETLAVVGQMVATVGHEIRQPLTSIGGFARQLTKETGISEPGKRKLQIIIDEVARLEHMLNELNDLSRPTEYRWQEASLADILGGVLASLAPDLAGAHIQLVIDDNLPPVLADPDRIGQVLRNIIINAIQASGPEPRLEIGLDQSSDGGARLRVRDHGAGLGVNAAGQVFKPFYTTKKGGTGLGLPVARRIVGDHDGKLTLAPAQGGGAVATLKLPPAHGRRPGQAGPDEA</sequence>
<accession>E1QDT9</accession>
<dbReference type="GO" id="GO:0000156">
    <property type="term" value="F:phosphorelay response regulator activity"/>
    <property type="evidence" value="ECO:0007669"/>
    <property type="project" value="TreeGrafter"/>
</dbReference>
<keyword evidence="6" id="KW-0812">Transmembrane</keyword>
<gene>
    <name evidence="16" type="ordered locus">Deba_0349</name>
</gene>
<dbReference type="PANTHER" id="PTHR42878:SF7">
    <property type="entry name" value="SENSOR HISTIDINE KINASE GLRK"/>
    <property type="match status" value="1"/>
</dbReference>
<dbReference type="Pfam" id="PF02518">
    <property type="entry name" value="HATPase_c"/>
    <property type="match status" value="1"/>
</dbReference>
<dbReference type="PRINTS" id="PR00344">
    <property type="entry name" value="BCTRLSENSOR"/>
</dbReference>
<dbReference type="InterPro" id="IPR050351">
    <property type="entry name" value="BphY/WalK/GraS-like"/>
</dbReference>
<dbReference type="SMART" id="SM00388">
    <property type="entry name" value="HisKA"/>
    <property type="match status" value="1"/>
</dbReference>
<keyword evidence="9" id="KW-0067">ATP-binding</keyword>
<evidence type="ECO:0000256" key="11">
    <source>
        <dbReference type="ARBA" id="ARBA00023012"/>
    </source>
</evidence>
<evidence type="ECO:0000259" key="14">
    <source>
        <dbReference type="PROSITE" id="PS50109"/>
    </source>
</evidence>
<keyword evidence="17" id="KW-1185">Reference proteome</keyword>
<dbReference type="CDD" id="cd00082">
    <property type="entry name" value="HisKA"/>
    <property type="match status" value="1"/>
</dbReference>
<name>E1QDT9_DESB2</name>
<keyword evidence="8 16" id="KW-0418">Kinase</keyword>
<dbReference type="EMBL" id="CP002085">
    <property type="protein sequence ID" value="ADK83725.1"/>
    <property type="molecule type" value="Genomic_DNA"/>
</dbReference>
<dbReference type="RefSeq" id="WP_013257181.1">
    <property type="nucleotide sequence ID" value="NC_014365.1"/>
</dbReference>